<keyword evidence="4" id="KW-0347">Helicase</keyword>
<dbReference type="GO" id="GO:0016887">
    <property type="term" value="F:ATP hydrolysis activity"/>
    <property type="evidence" value="ECO:0007669"/>
    <property type="project" value="TreeGrafter"/>
</dbReference>
<dbReference type="Proteomes" id="UP000238164">
    <property type="component" value="Chromosome 1"/>
</dbReference>
<dbReference type="InterPro" id="IPR050625">
    <property type="entry name" value="ParA/MinD_ATPase"/>
</dbReference>
<dbReference type="RefSeq" id="WP_158681276.1">
    <property type="nucleotide sequence ID" value="NZ_BAAAGO010000001.1"/>
</dbReference>
<proteinExistence type="predicted"/>
<evidence type="ECO:0000313" key="4">
    <source>
        <dbReference type="EMBL" id="SPD88516.1"/>
    </source>
</evidence>
<reference evidence="4 5" key="1">
    <citation type="submission" date="2018-02" db="EMBL/GenBank/DDBJ databases">
        <authorList>
            <person name="Cohen D.B."/>
            <person name="Kent A.D."/>
        </authorList>
    </citation>
    <scope>NUCLEOTIDE SEQUENCE [LARGE SCALE GENOMIC DNA]</scope>
    <source>
        <strain evidence="4">1</strain>
    </source>
</reference>
<dbReference type="InterPro" id="IPR027417">
    <property type="entry name" value="P-loop_NTPase"/>
</dbReference>
<dbReference type="GO" id="GO:0004386">
    <property type="term" value="F:helicase activity"/>
    <property type="evidence" value="ECO:0007669"/>
    <property type="project" value="UniProtKB-KW"/>
</dbReference>
<dbReference type="PANTHER" id="PTHR43384">
    <property type="entry name" value="SEPTUM SITE-DETERMINING PROTEIN MIND HOMOLOG, CHLOROPLASTIC-RELATED"/>
    <property type="match status" value="1"/>
</dbReference>
<accession>A0A2N9JL64</accession>
<dbReference type="EMBL" id="LT985188">
    <property type="protein sequence ID" value="SPD88516.1"/>
    <property type="molecule type" value="Genomic_DNA"/>
</dbReference>
<dbReference type="AlphaFoldDB" id="A0A2N9JL64"/>
<dbReference type="InterPro" id="IPR022521">
    <property type="entry name" value="Rv3660c"/>
</dbReference>
<dbReference type="InterPro" id="IPR033756">
    <property type="entry name" value="YlxH/NBP35"/>
</dbReference>
<protein>
    <submittedName>
        <fullName evidence="4">Helicase/secretion neighborhood CpaE-like protein</fullName>
    </submittedName>
</protein>
<evidence type="ECO:0000256" key="1">
    <source>
        <dbReference type="ARBA" id="ARBA00022741"/>
    </source>
</evidence>
<dbReference type="NCBIfam" id="TIGR03815">
    <property type="entry name" value="CpaE_hom_Actino"/>
    <property type="match status" value="1"/>
</dbReference>
<dbReference type="GO" id="GO:0005524">
    <property type="term" value="F:ATP binding"/>
    <property type="evidence" value="ECO:0007669"/>
    <property type="project" value="UniProtKB-KW"/>
</dbReference>
<dbReference type="GO" id="GO:0009898">
    <property type="term" value="C:cytoplasmic side of plasma membrane"/>
    <property type="evidence" value="ECO:0007669"/>
    <property type="project" value="TreeGrafter"/>
</dbReference>
<dbReference type="PANTHER" id="PTHR43384:SF11">
    <property type="entry name" value="SEPTUM SITE DETERMINING PROTEIN"/>
    <property type="match status" value="1"/>
</dbReference>
<evidence type="ECO:0000256" key="2">
    <source>
        <dbReference type="ARBA" id="ARBA00022840"/>
    </source>
</evidence>
<keyword evidence="5" id="KW-1185">Reference proteome</keyword>
<dbReference type="Pfam" id="PF10609">
    <property type="entry name" value="ParA"/>
    <property type="match status" value="1"/>
</dbReference>
<dbReference type="Gene3D" id="3.40.50.300">
    <property type="entry name" value="P-loop containing nucleotide triphosphate hydrolases"/>
    <property type="match status" value="1"/>
</dbReference>
<keyword evidence="4" id="KW-0378">Hydrolase</keyword>
<dbReference type="GO" id="GO:0051782">
    <property type="term" value="P:negative regulation of cell division"/>
    <property type="evidence" value="ECO:0007669"/>
    <property type="project" value="TreeGrafter"/>
</dbReference>
<gene>
    <name evidence="4" type="ORF">MPLG2_3486</name>
</gene>
<dbReference type="SUPFAM" id="SSF52540">
    <property type="entry name" value="P-loop containing nucleoside triphosphate hydrolases"/>
    <property type="match status" value="1"/>
</dbReference>
<dbReference type="Pfam" id="PF26563">
    <property type="entry name" value="Rv3660c_N"/>
    <property type="match status" value="1"/>
</dbReference>
<sequence length="360" mass="37277">MSTITFTPISLNTRAVLVFKLIGVDDVMVVSANAEVRDLVTTAAVALGQRPALCDPSELGGRWQTASTVFVGVDAAAEVAALALPRRDRVFLVGRDVGAAALWSMPLGAEVIVLPEGRAWLSTVLAGPGSQGTGRVTVLLGGSGGVGTSTLAASLAWTASKSGSSVALVDADRLGGGIDLLLGAEQTTGWRWPRFTAAEGVLGDLREFLPVVDGVAVVSMARGPDLDLAREPLTAVLGSLQRTYDHVVIDPGRWVGAAARESVRHASRTLVVVGGSVRGLAAAGQALRAFEPSEAELVVRQLPPARLPDDVAEDVLGLPVAGRLRHDPRLAAAAERGERPPLGRRRGGLGALCDRLLEAA</sequence>
<dbReference type="GO" id="GO:0005829">
    <property type="term" value="C:cytosol"/>
    <property type="evidence" value="ECO:0007669"/>
    <property type="project" value="TreeGrafter"/>
</dbReference>
<feature type="domain" description="Rv3660c-like CheY-like N-terminal" evidence="3">
    <location>
        <begin position="32"/>
        <end position="130"/>
    </location>
</feature>
<keyword evidence="2" id="KW-0067">ATP-binding</keyword>
<keyword evidence="1" id="KW-0547">Nucleotide-binding</keyword>
<evidence type="ECO:0000259" key="3">
    <source>
        <dbReference type="Pfam" id="PF26563"/>
    </source>
</evidence>
<name>A0A2N9JL64_9ACTN</name>
<dbReference type="OrthoDB" id="3252838at2"/>
<organism evidence="4 5">
    <name type="scientific">Micropruina glycogenica</name>
    <dbReference type="NCBI Taxonomy" id="75385"/>
    <lineage>
        <taxon>Bacteria</taxon>
        <taxon>Bacillati</taxon>
        <taxon>Actinomycetota</taxon>
        <taxon>Actinomycetes</taxon>
        <taxon>Propionibacteriales</taxon>
        <taxon>Nocardioidaceae</taxon>
        <taxon>Micropruina</taxon>
    </lineage>
</organism>
<dbReference type="InterPro" id="IPR059050">
    <property type="entry name" value="Rv3660c_N"/>
</dbReference>
<evidence type="ECO:0000313" key="5">
    <source>
        <dbReference type="Proteomes" id="UP000238164"/>
    </source>
</evidence>
<dbReference type="KEGG" id="mgg:MPLG2_3486"/>